<dbReference type="Proteomes" id="UP001358586">
    <property type="component" value="Chromosome 4"/>
</dbReference>
<protein>
    <submittedName>
        <fullName evidence="3">Uncharacterized protein</fullName>
    </submittedName>
</protein>
<keyword evidence="2" id="KW-0732">Signal</keyword>
<gene>
    <name evidence="3" type="ORF">PVK06_013074</name>
</gene>
<organism evidence="3 4">
    <name type="scientific">Gossypium arboreum</name>
    <name type="common">Tree cotton</name>
    <name type="synonym">Gossypium nanking</name>
    <dbReference type="NCBI Taxonomy" id="29729"/>
    <lineage>
        <taxon>Eukaryota</taxon>
        <taxon>Viridiplantae</taxon>
        <taxon>Streptophyta</taxon>
        <taxon>Embryophyta</taxon>
        <taxon>Tracheophyta</taxon>
        <taxon>Spermatophyta</taxon>
        <taxon>Magnoliopsida</taxon>
        <taxon>eudicotyledons</taxon>
        <taxon>Gunneridae</taxon>
        <taxon>Pentapetalae</taxon>
        <taxon>rosids</taxon>
        <taxon>malvids</taxon>
        <taxon>Malvales</taxon>
        <taxon>Malvaceae</taxon>
        <taxon>Malvoideae</taxon>
        <taxon>Gossypium</taxon>
    </lineage>
</organism>
<accession>A0ABR0QD58</accession>
<dbReference type="EMBL" id="JARKNE010000004">
    <property type="protein sequence ID" value="KAK5837264.1"/>
    <property type="molecule type" value="Genomic_DNA"/>
</dbReference>
<evidence type="ECO:0000256" key="2">
    <source>
        <dbReference type="SAM" id="SignalP"/>
    </source>
</evidence>
<feature type="signal peptide" evidence="2">
    <location>
        <begin position="1"/>
        <end position="23"/>
    </location>
</feature>
<comment type="caution">
    <text evidence="3">The sequence shown here is derived from an EMBL/GenBank/DDBJ whole genome shotgun (WGS) entry which is preliminary data.</text>
</comment>
<feature type="compositionally biased region" description="Basic and acidic residues" evidence="1">
    <location>
        <begin position="130"/>
        <end position="143"/>
    </location>
</feature>
<proteinExistence type="predicted"/>
<feature type="compositionally biased region" description="Polar residues" evidence="1">
    <location>
        <begin position="87"/>
        <end position="100"/>
    </location>
</feature>
<feature type="compositionally biased region" description="Polar residues" evidence="1">
    <location>
        <begin position="159"/>
        <end position="174"/>
    </location>
</feature>
<keyword evidence="4" id="KW-1185">Reference proteome</keyword>
<feature type="chain" id="PRO_5046891753" evidence="2">
    <location>
        <begin position="24"/>
        <end position="174"/>
    </location>
</feature>
<reference evidence="3 4" key="1">
    <citation type="submission" date="2023-03" db="EMBL/GenBank/DDBJ databases">
        <title>WGS of Gossypium arboreum.</title>
        <authorList>
            <person name="Yu D."/>
        </authorList>
    </citation>
    <scope>NUCLEOTIDE SEQUENCE [LARGE SCALE GENOMIC DNA]</scope>
    <source>
        <tissue evidence="3">Leaf</tissue>
    </source>
</reference>
<feature type="region of interest" description="Disordered" evidence="1">
    <location>
        <begin position="57"/>
        <end position="174"/>
    </location>
</feature>
<evidence type="ECO:0000256" key="1">
    <source>
        <dbReference type="SAM" id="MobiDB-lite"/>
    </source>
</evidence>
<evidence type="ECO:0000313" key="4">
    <source>
        <dbReference type="Proteomes" id="UP001358586"/>
    </source>
</evidence>
<name>A0ABR0QD58_GOSAR</name>
<sequence>MQQGSLRIWLDPILLLLQPGVHLNDDLVLVRTFNWQQGTALFWKIHQMKRRNRHVLRETHSVANDTDIRGAQNVKNSEDESLKGDQKSSLSNHGDQNTEVSLREDNVVPSSLEETGGRETAKEPSQPPKAVKEIDMSDKKNEPCDAAASKPAGELSEPANASENLETASSSPSR</sequence>
<feature type="compositionally biased region" description="Basic and acidic residues" evidence="1">
    <location>
        <begin position="76"/>
        <end position="86"/>
    </location>
</feature>
<evidence type="ECO:0000313" key="3">
    <source>
        <dbReference type="EMBL" id="KAK5837264.1"/>
    </source>
</evidence>